<comment type="subcellular location">
    <subcellularLocation>
        <location evidence="1">Cell membrane</location>
        <topology evidence="1">Lipid-anchor</topology>
        <topology evidence="1">GPI-anchor</topology>
    </subcellularLocation>
    <subcellularLocation>
        <location evidence="2">Secreted</location>
    </subcellularLocation>
</comment>
<feature type="domain" description="CFEM" evidence="17">
    <location>
        <begin position="52"/>
        <end position="164"/>
    </location>
</feature>
<evidence type="ECO:0000256" key="5">
    <source>
        <dbReference type="ARBA" id="ARBA00022525"/>
    </source>
</evidence>
<keyword evidence="13" id="KW-0325">Glycoprotein</keyword>
<comment type="similarity">
    <text evidence="3">Belongs to the RBT5 family.</text>
</comment>
<feature type="disulfide bond" evidence="15">
    <location>
        <begin position="107"/>
        <end position="140"/>
    </location>
</feature>
<dbReference type="InterPro" id="IPR008427">
    <property type="entry name" value="Extracellular_membr_CFEM_dom"/>
</dbReference>
<dbReference type="Proteomes" id="UP000287972">
    <property type="component" value="Unassembled WGS sequence"/>
</dbReference>
<feature type="compositionally biased region" description="Acidic residues" evidence="16">
    <location>
        <begin position="319"/>
        <end position="333"/>
    </location>
</feature>
<evidence type="ECO:0000256" key="3">
    <source>
        <dbReference type="ARBA" id="ARBA00010031"/>
    </source>
</evidence>
<dbReference type="GO" id="GO:0046872">
    <property type="term" value="F:metal ion binding"/>
    <property type="evidence" value="ECO:0007669"/>
    <property type="project" value="UniProtKB-UniRule"/>
</dbReference>
<feature type="region of interest" description="Disordered" evidence="16">
    <location>
        <begin position="304"/>
        <end position="351"/>
    </location>
</feature>
<keyword evidence="11" id="KW-0472">Membrane</keyword>
<evidence type="ECO:0000313" key="19">
    <source>
        <dbReference type="Proteomes" id="UP000287972"/>
    </source>
</evidence>
<evidence type="ECO:0000256" key="14">
    <source>
        <dbReference type="ARBA" id="ARBA00023288"/>
    </source>
</evidence>
<dbReference type="GO" id="GO:0005576">
    <property type="term" value="C:extracellular region"/>
    <property type="evidence" value="ECO:0007669"/>
    <property type="project" value="UniProtKB-SubCell"/>
</dbReference>
<comment type="caution">
    <text evidence="18">The sequence shown here is derived from an EMBL/GenBank/DDBJ whole genome shotgun (WGS) entry which is preliminary data.</text>
</comment>
<keyword evidence="8 15" id="KW-0479">Metal-binding</keyword>
<evidence type="ECO:0000256" key="9">
    <source>
        <dbReference type="ARBA" id="ARBA00022729"/>
    </source>
</evidence>
<evidence type="ECO:0000256" key="16">
    <source>
        <dbReference type="SAM" id="MobiDB-lite"/>
    </source>
</evidence>
<dbReference type="Pfam" id="PF05730">
    <property type="entry name" value="CFEM"/>
    <property type="match status" value="1"/>
</dbReference>
<name>A0A428PY92_9HYPO</name>
<feature type="binding site" description="axial binding residue" evidence="15">
    <location>
        <position position="102"/>
    </location>
    <ligand>
        <name>heme</name>
        <dbReference type="ChEBI" id="CHEBI:30413"/>
    </ligand>
    <ligandPart>
        <name>Fe</name>
        <dbReference type="ChEBI" id="CHEBI:18248"/>
    </ligandPart>
</feature>
<dbReference type="SMART" id="SM00747">
    <property type="entry name" value="CFEM"/>
    <property type="match status" value="1"/>
</dbReference>
<evidence type="ECO:0000256" key="11">
    <source>
        <dbReference type="ARBA" id="ARBA00023136"/>
    </source>
</evidence>
<dbReference type="PANTHER" id="PTHR37928">
    <property type="entry name" value="CFEM DOMAIN PROTEIN (AFU_ORTHOLOGUE AFUA_6G14090)"/>
    <property type="match status" value="1"/>
</dbReference>
<comment type="caution">
    <text evidence="15">Lacks conserved residue(s) required for the propagation of feature annotation.</text>
</comment>
<evidence type="ECO:0000256" key="12">
    <source>
        <dbReference type="ARBA" id="ARBA00023157"/>
    </source>
</evidence>
<feature type="compositionally biased region" description="Low complexity" evidence="16">
    <location>
        <begin position="334"/>
        <end position="351"/>
    </location>
</feature>
<gene>
    <name evidence="18" type="ORF">CEP51_014154</name>
</gene>
<keyword evidence="5" id="KW-0964">Secreted</keyword>
<keyword evidence="19" id="KW-1185">Reference proteome</keyword>
<evidence type="ECO:0000256" key="1">
    <source>
        <dbReference type="ARBA" id="ARBA00004609"/>
    </source>
</evidence>
<evidence type="ECO:0000256" key="2">
    <source>
        <dbReference type="ARBA" id="ARBA00004613"/>
    </source>
</evidence>
<reference evidence="18 19" key="1">
    <citation type="submission" date="2017-06" db="EMBL/GenBank/DDBJ databases">
        <title>Comparative genomic analysis of Ambrosia Fusariam Clade fungi.</title>
        <authorList>
            <person name="Stajich J.E."/>
            <person name="Carrillo J."/>
            <person name="Kijimoto T."/>
            <person name="Eskalen A."/>
            <person name="O'Donnell K."/>
            <person name="Kasson M."/>
        </authorList>
    </citation>
    <scope>NUCLEOTIDE SEQUENCE [LARGE SCALE GENOMIC DNA]</scope>
    <source>
        <strain evidence="18 19">NRRL62606</strain>
    </source>
</reference>
<evidence type="ECO:0000256" key="7">
    <source>
        <dbReference type="ARBA" id="ARBA00022622"/>
    </source>
</evidence>
<keyword evidence="4" id="KW-1003">Cell membrane</keyword>
<feature type="compositionally biased region" description="Low complexity" evidence="16">
    <location>
        <begin position="306"/>
        <end position="318"/>
    </location>
</feature>
<evidence type="ECO:0000256" key="13">
    <source>
        <dbReference type="ARBA" id="ARBA00023180"/>
    </source>
</evidence>
<dbReference type="EMBL" id="NKCL01000639">
    <property type="protein sequence ID" value="RSL57952.1"/>
    <property type="molecule type" value="Genomic_DNA"/>
</dbReference>
<dbReference type="PROSITE" id="PS52012">
    <property type="entry name" value="CFEM"/>
    <property type="match status" value="1"/>
</dbReference>
<evidence type="ECO:0000256" key="15">
    <source>
        <dbReference type="PROSITE-ProRule" id="PRU01356"/>
    </source>
</evidence>
<dbReference type="InterPro" id="IPR051735">
    <property type="entry name" value="CFEM_domain"/>
</dbReference>
<organism evidence="18 19">
    <name type="scientific">Fusarium floridanum</name>
    <dbReference type="NCBI Taxonomy" id="1325733"/>
    <lineage>
        <taxon>Eukaryota</taxon>
        <taxon>Fungi</taxon>
        <taxon>Dikarya</taxon>
        <taxon>Ascomycota</taxon>
        <taxon>Pezizomycotina</taxon>
        <taxon>Sordariomycetes</taxon>
        <taxon>Hypocreomycetidae</taxon>
        <taxon>Hypocreales</taxon>
        <taxon>Nectriaceae</taxon>
        <taxon>Fusarium</taxon>
        <taxon>Fusarium solani species complex</taxon>
    </lineage>
</organism>
<protein>
    <recommendedName>
        <fullName evidence="17">CFEM domain-containing protein</fullName>
    </recommendedName>
</protein>
<dbReference type="GO" id="GO:0098552">
    <property type="term" value="C:side of membrane"/>
    <property type="evidence" value="ECO:0007669"/>
    <property type="project" value="UniProtKB-KW"/>
</dbReference>
<evidence type="ECO:0000313" key="18">
    <source>
        <dbReference type="EMBL" id="RSL57952.1"/>
    </source>
</evidence>
<keyword evidence="10 15" id="KW-0408">Iron</keyword>
<accession>A0A428PY92</accession>
<keyword evidence="7" id="KW-0336">GPI-anchor</keyword>
<evidence type="ECO:0000259" key="17">
    <source>
        <dbReference type="PROSITE" id="PS52012"/>
    </source>
</evidence>
<evidence type="ECO:0000256" key="4">
    <source>
        <dbReference type="ARBA" id="ARBA00022475"/>
    </source>
</evidence>
<evidence type="ECO:0000256" key="10">
    <source>
        <dbReference type="ARBA" id="ARBA00023004"/>
    </source>
</evidence>
<dbReference type="GO" id="GO:0005886">
    <property type="term" value="C:plasma membrane"/>
    <property type="evidence" value="ECO:0007669"/>
    <property type="project" value="UniProtKB-SubCell"/>
</dbReference>
<dbReference type="PANTHER" id="PTHR37928:SF1">
    <property type="entry name" value="CFEM DOMAIN PROTEIN (AFU_ORTHOLOGUE AFUA_6G14090)"/>
    <property type="match status" value="1"/>
</dbReference>
<keyword evidence="12 15" id="KW-1015">Disulfide bond</keyword>
<keyword evidence="14" id="KW-0449">Lipoprotein</keyword>
<evidence type="ECO:0000256" key="6">
    <source>
        <dbReference type="ARBA" id="ARBA00022617"/>
    </source>
</evidence>
<sequence>MSCGTDPLALSHTNIVCVFQEQASGPLGFSSVQLLALPQPRYSIDLSTSTFVKMKSTILSVFGLAATVVAQSAGDLPQCGQTCAGNMIGAEKSKELGCDTGDLQCLCTNQNFIYGLRDCSRAICSEEQAAQVLEYGLSVCRQAGVKITTGASGSVSATPTVTGIVRTVLSTIVSGDSTIVSAVSTISAAASETEDEETVSTYTSVFTNSDGDVVTTTGETTIGAAAAKVTTFTSDGTEIVRTLATETATDDEDENLTTFTSGGTKIVSTLVTKTATDDEEADVTTFTSDGTEIVRTLTTKTVKTGSATETVTDASTATETEDSTETGETDESSETGTATGTGEASETTSTGNAAVPQMTAAPAGMLAAAGLAMLLL</sequence>
<evidence type="ECO:0000256" key="8">
    <source>
        <dbReference type="ARBA" id="ARBA00022723"/>
    </source>
</evidence>
<keyword evidence="9" id="KW-0732">Signal</keyword>
<proteinExistence type="inferred from homology"/>
<keyword evidence="6 15" id="KW-0349">Heme</keyword>
<dbReference type="AlphaFoldDB" id="A0A428PY92"/>
<feature type="disulfide bond" evidence="15">
    <location>
        <begin position="98"/>
        <end position="105"/>
    </location>
</feature>